<organism evidence="2 3">
    <name type="scientific">Carya illinoinensis</name>
    <name type="common">Pecan</name>
    <dbReference type="NCBI Taxonomy" id="32201"/>
    <lineage>
        <taxon>Eukaryota</taxon>
        <taxon>Viridiplantae</taxon>
        <taxon>Streptophyta</taxon>
        <taxon>Embryophyta</taxon>
        <taxon>Tracheophyta</taxon>
        <taxon>Spermatophyta</taxon>
        <taxon>Magnoliopsida</taxon>
        <taxon>eudicotyledons</taxon>
        <taxon>Gunneridae</taxon>
        <taxon>Pentapetalae</taxon>
        <taxon>rosids</taxon>
        <taxon>fabids</taxon>
        <taxon>Fagales</taxon>
        <taxon>Juglandaceae</taxon>
        <taxon>Carya</taxon>
    </lineage>
</organism>
<keyword evidence="1" id="KW-0732">Signal</keyword>
<name>A0A8T1QKX9_CARIL</name>
<evidence type="ECO:0000313" key="2">
    <source>
        <dbReference type="EMBL" id="KAG6655146.1"/>
    </source>
</evidence>
<protein>
    <submittedName>
        <fullName evidence="2">Uncharacterized protein</fullName>
    </submittedName>
</protein>
<gene>
    <name evidence="2" type="ORF">CIPAW_05G196300</name>
</gene>
<evidence type="ECO:0000256" key="1">
    <source>
        <dbReference type="SAM" id="SignalP"/>
    </source>
</evidence>
<feature type="chain" id="PRO_5035737018" evidence="1">
    <location>
        <begin position="18"/>
        <end position="103"/>
    </location>
</feature>
<proteinExistence type="predicted"/>
<comment type="caution">
    <text evidence="2">The sequence shown here is derived from an EMBL/GenBank/DDBJ whole genome shotgun (WGS) entry which is preliminary data.</text>
</comment>
<sequence>MPSLMNIALLFLKHIFFDFFVVQKFSRKGKTVHYALGPSYSLPKAGCWMHGGSGSLSFNKQRQYLFSIMWHLFFMQILTPYRNKFWNKCMPASTHFEVEVESF</sequence>
<dbReference type="AlphaFoldDB" id="A0A8T1QKX9"/>
<dbReference type="Proteomes" id="UP000811609">
    <property type="component" value="Chromosome 5"/>
</dbReference>
<reference evidence="2" key="1">
    <citation type="submission" date="2020-12" db="EMBL/GenBank/DDBJ databases">
        <title>WGS assembly of Carya illinoinensis cv. Pawnee.</title>
        <authorList>
            <person name="Platts A."/>
            <person name="Shu S."/>
            <person name="Wright S."/>
            <person name="Barry K."/>
            <person name="Edger P."/>
            <person name="Pires J.C."/>
            <person name="Schmutz J."/>
        </authorList>
    </citation>
    <scope>NUCLEOTIDE SEQUENCE</scope>
    <source>
        <tissue evidence="2">Leaf</tissue>
    </source>
</reference>
<keyword evidence="3" id="KW-1185">Reference proteome</keyword>
<accession>A0A8T1QKX9</accession>
<evidence type="ECO:0000313" key="3">
    <source>
        <dbReference type="Proteomes" id="UP000811609"/>
    </source>
</evidence>
<feature type="signal peptide" evidence="1">
    <location>
        <begin position="1"/>
        <end position="17"/>
    </location>
</feature>
<dbReference type="EMBL" id="CM031813">
    <property type="protein sequence ID" value="KAG6655146.1"/>
    <property type="molecule type" value="Genomic_DNA"/>
</dbReference>